<evidence type="ECO:0000313" key="8">
    <source>
        <dbReference type="EMBL" id="MDH0364902.1"/>
    </source>
</evidence>
<dbReference type="Pfam" id="PF03743">
    <property type="entry name" value="TrbI"/>
    <property type="match status" value="1"/>
</dbReference>
<dbReference type="Proteomes" id="UP001158297">
    <property type="component" value="Unassembled WGS sequence"/>
</dbReference>
<gene>
    <name evidence="8" type="ORF">N7330_17900</name>
</gene>
<comment type="caution">
    <text evidence="8">The sequence shown here is derived from an EMBL/GenBank/DDBJ whole genome shotgun (WGS) entry which is preliminary data.</text>
</comment>
<organism evidence="8 9">
    <name type="scientific">Comamonas aquatica</name>
    <dbReference type="NCBI Taxonomy" id="225991"/>
    <lineage>
        <taxon>Bacteria</taxon>
        <taxon>Pseudomonadati</taxon>
        <taxon>Pseudomonadota</taxon>
        <taxon>Betaproteobacteria</taxon>
        <taxon>Burkholderiales</taxon>
        <taxon>Comamonadaceae</taxon>
        <taxon>Comamonas</taxon>
    </lineage>
</organism>
<feature type="region of interest" description="Disordered" evidence="6">
    <location>
        <begin position="1"/>
        <end position="21"/>
    </location>
</feature>
<evidence type="ECO:0008006" key="10">
    <source>
        <dbReference type="Google" id="ProtNLM"/>
    </source>
</evidence>
<dbReference type="InterPro" id="IPR042217">
    <property type="entry name" value="T4SS_VirB10/TrbI"/>
</dbReference>
<feature type="compositionally biased region" description="Basic and acidic residues" evidence="6">
    <location>
        <begin position="1"/>
        <end position="11"/>
    </location>
</feature>
<feature type="compositionally biased region" description="Low complexity" evidence="6">
    <location>
        <begin position="113"/>
        <end position="123"/>
    </location>
</feature>
<evidence type="ECO:0000256" key="5">
    <source>
        <dbReference type="ARBA" id="ARBA00023136"/>
    </source>
</evidence>
<evidence type="ECO:0000256" key="3">
    <source>
        <dbReference type="ARBA" id="ARBA00022692"/>
    </source>
</evidence>
<dbReference type="AlphaFoldDB" id="A0AA42HUQ8"/>
<name>A0AA42HUQ8_9BURK</name>
<dbReference type="InterPro" id="IPR005498">
    <property type="entry name" value="T4SS_VirB10/TraB/TrbI"/>
</dbReference>
<protein>
    <recommendedName>
        <fullName evidence="10">Conjugal transfer protein TrbI</fullName>
    </recommendedName>
</protein>
<dbReference type="CDD" id="cd16429">
    <property type="entry name" value="VirB10"/>
    <property type="match status" value="1"/>
</dbReference>
<evidence type="ECO:0000313" key="9">
    <source>
        <dbReference type="Proteomes" id="UP001158297"/>
    </source>
</evidence>
<evidence type="ECO:0000256" key="6">
    <source>
        <dbReference type="SAM" id="MobiDB-lite"/>
    </source>
</evidence>
<dbReference type="GO" id="GO:0016020">
    <property type="term" value="C:membrane"/>
    <property type="evidence" value="ECO:0007669"/>
    <property type="project" value="UniProtKB-SubCell"/>
</dbReference>
<dbReference type="RefSeq" id="WP_279823115.1">
    <property type="nucleotide sequence ID" value="NZ_JAOCET010000002.1"/>
</dbReference>
<proteinExistence type="inferred from homology"/>
<sequence>MSEVTIKDDGPQKSPDGLGFKTKPNKVVRVSKKAAAIGGFIFVLALMAIVMGIATRKPNSAAAASGDNTNTKLSPAFQAGENIARDIPDGNLPVLQSKENKDVALALAPASPAAVPGAAPANPQSAVPNLNDGRLPPRPGNTAQPTMPAQGGIDPEAERVRKLREERENNLKKAMEAGTPAQAGGNGTGLGGFNPAAATGIAPGTALQTLQAMAGQGGAAAGRVPMPAAAGGFGGQREEDQNMQAQKQQFVRDMEAIPDRNYVPSTRKAQTTPYEVKAGWIIPATMEHGINSDLPGKITARVTQNVYDTASGRFLLIPQGAQLMGAYDSQVAYGQNGLLVSWRRIIFPDGSSVDLEGMGGTDASGYAGFRDKINNHYGRIIGFGLMTSLFSAAFQISQNERNNGTNGYQQPTASQTAGAAVAQQMSQLGIEIARKNLRVQPTIEIRPGYQFNVRVDKDLLFSRPYSYGNAR</sequence>
<evidence type="ECO:0000256" key="2">
    <source>
        <dbReference type="ARBA" id="ARBA00010265"/>
    </source>
</evidence>
<feature type="region of interest" description="Disordered" evidence="6">
    <location>
        <begin position="113"/>
        <end position="155"/>
    </location>
</feature>
<evidence type="ECO:0000256" key="7">
    <source>
        <dbReference type="SAM" id="Phobius"/>
    </source>
</evidence>
<evidence type="ECO:0000256" key="4">
    <source>
        <dbReference type="ARBA" id="ARBA00022989"/>
    </source>
</evidence>
<keyword evidence="3 7" id="KW-0812">Transmembrane</keyword>
<dbReference type="Gene3D" id="2.40.128.260">
    <property type="entry name" value="Type IV secretion system, VirB10/TraB/TrbI"/>
    <property type="match status" value="1"/>
</dbReference>
<comment type="similarity">
    <text evidence="2">Belongs to the TrbI/VirB10 family.</text>
</comment>
<accession>A0AA42HUQ8</accession>
<keyword evidence="4 7" id="KW-1133">Transmembrane helix</keyword>
<reference evidence="8" key="1">
    <citation type="submission" date="2022-09" db="EMBL/GenBank/DDBJ databases">
        <title>Intensive care unit water sources are persistently colonized with multi-drug resistant bacteria and are the site of extensive horizontal gene transfer of antibiotic resistance genes.</title>
        <authorList>
            <person name="Diorio-Toth L."/>
        </authorList>
    </citation>
    <scope>NUCLEOTIDE SEQUENCE</scope>
    <source>
        <strain evidence="8">GD04130</strain>
    </source>
</reference>
<keyword evidence="5 7" id="KW-0472">Membrane</keyword>
<feature type="transmembrane region" description="Helical" evidence="7">
    <location>
        <begin position="34"/>
        <end position="54"/>
    </location>
</feature>
<comment type="subcellular location">
    <subcellularLocation>
        <location evidence="1">Membrane</location>
        <topology evidence="1">Single-pass membrane protein</topology>
    </subcellularLocation>
</comment>
<evidence type="ECO:0000256" key="1">
    <source>
        <dbReference type="ARBA" id="ARBA00004167"/>
    </source>
</evidence>
<dbReference type="EMBL" id="JAODZU010000029">
    <property type="protein sequence ID" value="MDH0364902.1"/>
    <property type="molecule type" value="Genomic_DNA"/>
</dbReference>